<evidence type="ECO:0000256" key="3">
    <source>
        <dbReference type="ARBA" id="ARBA00022692"/>
    </source>
</evidence>
<dbReference type="Pfam" id="PF01943">
    <property type="entry name" value="Polysacc_synt"/>
    <property type="match status" value="1"/>
</dbReference>
<dbReference type="Proteomes" id="UP000253817">
    <property type="component" value="Unassembled WGS sequence"/>
</dbReference>
<feature type="transmembrane region" description="Helical" evidence="6">
    <location>
        <begin position="256"/>
        <end position="281"/>
    </location>
</feature>
<keyword evidence="5 6" id="KW-0472">Membrane</keyword>
<evidence type="ECO:0000313" key="7">
    <source>
        <dbReference type="EMBL" id="RDB67795.1"/>
    </source>
</evidence>
<feature type="transmembrane region" description="Helical" evidence="6">
    <location>
        <begin position="118"/>
        <end position="140"/>
    </location>
</feature>
<keyword evidence="9" id="KW-1185">Reference proteome</keyword>
<evidence type="ECO:0000256" key="2">
    <source>
        <dbReference type="ARBA" id="ARBA00022475"/>
    </source>
</evidence>
<feature type="transmembrane region" description="Helical" evidence="6">
    <location>
        <begin position="302"/>
        <end position="322"/>
    </location>
</feature>
<feature type="transmembrane region" description="Helical" evidence="6">
    <location>
        <begin position="47"/>
        <end position="69"/>
    </location>
</feature>
<evidence type="ECO:0000256" key="6">
    <source>
        <dbReference type="SAM" id="Phobius"/>
    </source>
</evidence>
<dbReference type="Proteomes" id="UP000270112">
    <property type="component" value="Unassembled WGS sequence"/>
</dbReference>
<comment type="caution">
    <text evidence="8">The sequence shown here is derived from an EMBL/GenBank/DDBJ whole genome shotgun (WGS) entry which is preliminary data.</text>
</comment>
<keyword evidence="4 6" id="KW-1133">Transmembrane helix</keyword>
<reference evidence="7 9" key="1">
    <citation type="journal article" date="2018" name="Elife">
        <title>Discovery and characterization of a prevalent human gut bacterial enzyme sufficient for the inactivation of a family of plant toxins.</title>
        <authorList>
            <person name="Koppel N."/>
            <person name="Bisanz J.E."/>
            <person name="Pandelia M.E."/>
            <person name="Turnbaugh P.J."/>
            <person name="Balskus E.P."/>
        </authorList>
    </citation>
    <scope>NUCLEOTIDE SEQUENCE [LARGE SCALE GENOMIC DNA]</scope>
    <source>
        <strain evidence="7 9">DSM 16107</strain>
    </source>
</reference>
<evidence type="ECO:0000313" key="10">
    <source>
        <dbReference type="Proteomes" id="UP000270112"/>
    </source>
</evidence>
<evidence type="ECO:0000313" key="9">
    <source>
        <dbReference type="Proteomes" id="UP000253817"/>
    </source>
</evidence>
<keyword evidence="2" id="KW-1003">Cell membrane</keyword>
<keyword evidence="3 6" id="KW-0812">Transmembrane</keyword>
<comment type="subcellular location">
    <subcellularLocation>
        <location evidence="1">Cell membrane</location>
        <topology evidence="1">Multi-pass membrane protein</topology>
    </subcellularLocation>
</comment>
<feature type="transmembrane region" description="Helical" evidence="6">
    <location>
        <begin position="421"/>
        <end position="450"/>
    </location>
</feature>
<gene>
    <name evidence="7" type="ORF">C1876_11910</name>
    <name evidence="8" type="ORF">DMP09_05735</name>
</gene>
<dbReference type="InterPro" id="IPR050833">
    <property type="entry name" value="Poly_Biosynth_Transport"/>
</dbReference>
<evidence type="ECO:0008006" key="11">
    <source>
        <dbReference type="Google" id="ProtNLM"/>
    </source>
</evidence>
<dbReference type="OrthoDB" id="385011at2"/>
<dbReference type="InterPro" id="IPR002797">
    <property type="entry name" value="Polysacc_synth"/>
</dbReference>
<proteinExistence type="predicted"/>
<feature type="transmembrane region" description="Helical" evidence="6">
    <location>
        <begin position="90"/>
        <end position="112"/>
    </location>
</feature>
<accession>A0A3N0IZ30</accession>
<dbReference type="AlphaFoldDB" id="A0A3N0IZ30"/>
<feature type="transmembrane region" description="Helical" evidence="6">
    <location>
        <begin position="388"/>
        <end position="409"/>
    </location>
</feature>
<dbReference type="PANTHER" id="PTHR30250">
    <property type="entry name" value="PST FAMILY PREDICTED COLANIC ACID TRANSPORTER"/>
    <property type="match status" value="1"/>
</dbReference>
<protein>
    <recommendedName>
        <fullName evidence="11">Polysaccharide biosynthesis protein</fullName>
    </recommendedName>
</protein>
<reference evidence="8" key="3">
    <citation type="journal article" date="2019" name="Microbiol. Resour. Announc.">
        <title>Draft Genome Sequences of Type Strains of Gordonibacter faecihominis, Paraeggerthella hongkongensis, Parvibacter caecicola,Slackia equolifaciens, Slackia faecicanis, and Slackia isoflavoniconvertens.</title>
        <authorList>
            <person name="Danylec N."/>
            <person name="Stoll D.A."/>
            <person name="Dotsch A."/>
            <person name="Huch M."/>
        </authorList>
    </citation>
    <scope>NUCLEOTIDE SEQUENCE</scope>
    <source>
        <strain evidence="8">DSM 16107</strain>
    </source>
</reference>
<reference evidence="10" key="2">
    <citation type="submission" date="2018-05" db="EMBL/GenBank/DDBJ databases">
        <title>Genome Sequencing of selected type strains of the family Eggerthellaceae.</title>
        <authorList>
            <person name="Danylec N."/>
            <person name="Stoll D.A."/>
            <person name="Doetsch A."/>
            <person name="Huch M."/>
        </authorList>
    </citation>
    <scope>NUCLEOTIDE SEQUENCE [LARGE SCALE GENOMIC DNA]</scope>
    <source>
        <strain evidence="10">DSM 16107</strain>
    </source>
</reference>
<evidence type="ECO:0000313" key="8">
    <source>
        <dbReference type="EMBL" id="RNM42243.1"/>
    </source>
</evidence>
<evidence type="ECO:0000256" key="4">
    <source>
        <dbReference type="ARBA" id="ARBA00022989"/>
    </source>
</evidence>
<dbReference type="GO" id="GO:0005886">
    <property type="term" value="C:plasma membrane"/>
    <property type="evidence" value="ECO:0007669"/>
    <property type="project" value="UniProtKB-SubCell"/>
</dbReference>
<dbReference type="PANTHER" id="PTHR30250:SF11">
    <property type="entry name" value="O-ANTIGEN TRANSPORTER-RELATED"/>
    <property type="match status" value="1"/>
</dbReference>
<evidence type="ECO:0000256" key="5">
    <source>
        <dbReference type="ARBA" id="ARBA00023136"/>
    </source>
</evidence>
<feature type="transmembrane region" description="Helical" evidence="6">
    <location>
        <begin position="183"/>
        <end position="202"/>
    </location>
</feature>
<organism evidence="8 10">
    <name type="scientific">Eggerthella sinensis</name>
    <dbReference type="NCBI Taxonomy" id="242230"/>
    <lineage>
        <taxon>Bacteria</taxon>
        <taxon>Bacillati</taxon>
        <taxon>Actinomycetota</taxon>
        <taxon>Coriobacteriia</taxon>
        <taxon>Eggerthellales</taxon>
        <taxon>Eggerthellaceae</taxon>
        <taxon>Eggerthella</taxon>
    </lineage>
</organism>
<sequence>MASIKDDLKSVVGNFSVAMIAQIVALGMSFLQSFLVPKLLDVEEFAYWQLFVFYASYTGFFTLGINDGIYLVLGGKTRDEIDKRSVESQFIVALAMQVVICAVGIVYAFGFVEEQSRQYVLIATAAYLLLYNMSGFLGYFFQAMNETRLFSFSTMISKGLYLVPLACMLALKITVFVPYVVLYVMVQGVAFVYCVFMARDVLRSKPYGAKRSIEESFASAKVGIILMLSNIASMLILGVLRFIVDEHWGIQVFGEVSFALQLVSLFIVFGSQLAMVLFPALRRIDSLKLASIYTLIRKTLTLGLPAIYLFYFPVEMALSWWLPQYVASLHYLAILLPVCLFDCKMNLVGTTFFKVLRQERLLLLVNVLSVVASGVFVGVSVYVFDSLLAAMACTVLVVCFRSTISEIALSKYFQSFHLRSLVAEIVLSVAYLVLIINVANVLAAVLYSILYCGYILINRKDVVSLITAMQKRR</sequence>
<feature type="transmembrane region" description="Helical" evidence="6">
    <location>
        <begin position="222"/>
        <end position="244"/>
    </location>
</feature>
<dbReference type="EMBL" id="PPTT01000021">
    <property type="protein sequence ID" value="RDB67795.1"/>
    <property type="molecule type" value="Genomic_DNA"/>
</dbReference>
<name>A0A3N0IZ30_9ACTN</name>
<dbReference type="RefSeq" id="WP_114546942.1">
    <property type="nucleotide sequence ID" value="NZ_PPTT01000021.1"/>
</dbReference>
<feature type="transmembrane region" description="Helical" evidence="6">
    <location>
        <begin position="12"/>
        <end position="35"/>
    </location>
</feature>
<evidence type="ECO:0000256" key="1">
    <source>
        <dbReference type="ARBA" id="ARBA00004651"/>
    </source>
</evidence>
<dbReference type="EMBL" id="QICC01000016">
    <property type="protein sequence ID" value="RNM42243.1"/>
    <property type="molecule type" value="Genomic_DNA"/>
</dbReference>
<feature type="transmembrane region" description="Helical" evidence="6">
    <location>
        <begin position="361"/>
        <end position="382"/>
    </location>
</feature>
<feature type="transmembrane region" description="Helical" evidence="6">
    <location>
        <begin position="328"/>
        <end position="349"/>
    </location>
</feature>